<dbReference type="Pfam" id="PF13450">
    <property type="entry name" value="NAD_binding_8"/>
    <property type="match status" value="1"/>
</dbReference>
<dbReference type="InterPro" id="IPR036188">
    <property type="entry name" value="FAD/NAD-bd_sf"/>
</dbReference>
<keyword evidence="2" id="KW-1185">Reference proteome</keyword>
<dbReference type="SUPFAM" id="SSF51905">
    <property type="entry name" value="FAD/NAD(P)-binding domain"/>
    <property type="match status" value="1"/>
</dbReference>
<evidence type="ECO:0000313" key="2">
    <source>
        <dbReference type="Proteomes" id="UP001519654"/>
    </source>
</evidence>
<organism evidence="1 2">
    <name type="scientific">Paractinoplanes bogorensis</name>
    <dbReference type="NCBI Taxonomy" id="1610840"/>
    <lineage>
        <taxon>Bacteria</taxon>
        <taxon>Bacillati</taxon>
        <taxon>Actinomycetota</taxon>
        <taxon>Actinomycetes</taxon>
        <taxon>Micromonosporales</taxon>
        <taxon>Micromonosporaceae</taxon>
        <taxon>Paractinoplanes</taxon>
    </lineage>
</organism>
<sequence length="484" mass="50837">MTDAAIVGTGPNGLAAAVVLARAGLKVSLWEQAATVGGGLRTTSLFDRDVVHDICSAIHPMAAASPFFREFDLAARGVDLLQPDIPYAHPLPDGPAAAAWRSLETTADHLGVDGRRWTGLMGPLAAHSREVVDLLLSDQRSLPRGAAAPWLLGPRALAHAGRRSPFRTEAARALFTGVAAHAVGRLPSLASAGVALMLGHTAHSTGWPLPAGGSGRIAEALVADIVAHGGTIHTGHRVRDLAELGDVRAVLLDLSPAEIVRVAGDRLPARYRRALGRYRYGPGAAKADFLVDSPVPWADPLVGRAGTVHLGGTRADILRQENAAVAGRAVTDPFALVVDPAVTDPGRAAGGRRPVWAYAHVTNGDTRDPVDLLRRRIEQYAPGFSDTIVAARGVSAAAYEAYNPNYVGGDISAGALTLRQVVARPVARWNPYATPLPGVYLCSSATPPGPSVHGMCGYHSARHVLRDRFGVRTPPRLSPTLVRS</sequence>
<protein>
    <submittedName>
        <fullName evidence="1">NAD(P)/FAD-dependent oxidoreductase</fullName>
    </submittedName>
</protein>
<accession>A0ABS5YQQ5</accession>
<dbReference type="RefSeq" id="WP_215789017.1">
    <property type="nucleotide sequence ID" value="NZ_JAHKKG010000006.1"/>
</dbReference>
<dbReference type="Proteomes" id="UP001519654">
    <property type="component" value="Unassembled WGS sequence"/>
</dbReference>
<dbReference type="PANTHER" id="PTHR10668:SF105">
    <property type="entry name" value="DEHYDROGENASE-RELATED"/>
    <property type="match status" value="1"/>
</dbReference>
<comment type="caution">
    <text evidence="1">The sequence shown here is derived from an EMBL/GenBank/DDBJ whole genome shotgun (WGS) entry which is preliminary data.</text>
</comment>
<dbReference type="PRINTS" id="PR00469">
    <property type="entry name" value="PNDRDTASEII"/>
</dbReference>
<proteinExistence type="predicted"/>
<dbReference type="EMBL" id="JAHKKG010000006">
    <property type="protein sequence ID" value="MBU2665788.1"/>
    <property type="molecule type" value="Genomic_DNA"/>
</dbReference>
<name>A0ABS5YQQ5_9ACTN</name>
<reference evidence="1 2" key="1">
    <citation type="submission" date="2021-06" db="EMBL/GenBank/DDBJ databases">
        <title>Actinoplanes lichenicola sp. nov., and Actinoplanes ovalisporus sp. nov., isolated from lichen in Thailand.</title>
        <authorList>
            <person name="Saeng-In P."/>
            <person name="Kanchanasin P."/>
            <person name="Yuki M."/>
            <person name="Kudo T."/>
            <person name="Ohkuma M."/>
            <person name="Phongsopitanun W."/>
            <person name="Tanasupawat S."/>
        </authorList>
    </citation>
    <scope>NUCLEOTIDE SEQUENCE [LARGE SCALE GENOMIC DNA]</scope>
    <source>
        <strain evidence="1 2">NBRC 110975</strain>
    </source>
</reference>
<gene>
    <name evidence="1" type="ORF">KOI35_19955</name>
</gene>
<dbReference type="PANTHER" id="PTHR10668">
    <property type="entry name" value="PHYTOENE DEHYDROGENASE"/>
    <property type="match status" value="1"/>
</dbReference>
<dbReference type="Gene3D" id="3.50.50.60">
    <property type="entry name" value="FAD/NAD(P)-binding domain"/>
    <property type="match status" value="2"/>
</dbReference>
<evidence type="ECO:0000313" key="1">
    <source>
        <dbReference type="EMBL" id="MBU2665788.1"/>
    </source>
</evidence>